<dbReference type="CDD" id="cd00051">
    <property type="entry name" value="EFh"/>
    <property type="match status" value="1"/>
</dbReference>
<sequence>MKFFTQLPIDTQMNIERLLHENDLNQNGLIEGHELRNILNILGMNLTEEDFHDAMVQIDTDNNNVLDMEECKEFFALCYLEAQD</sequence>
<proteinExistence type="predicted"/>
<organism evidence="3 4">
    <name type="scientific">Acrasis kona</name>
    <dbReference type="NCBI Taxonomy" id="1008807"/>
    <lineage>
        <taxon>Eukaryota</taxon>
        <taxon>Discoba</taxon>
        <taxon>Heterolobosea</taxon>
        <taxon>Tetramitia</taxon>
        <taxon>Eutetramitia</taxon>
        <taxon>Acrasidae</taxon>
        <taxon>Acrasis</taxon>
    </lineage>
</organism>
<dbReference type="PROSITE" id="PS00018">
    <property type="entry name" value="EF_HAND_1"/>
    <property type="match status" value="1"/>
</dbReference>
<dbReference type="PROSITE" id="PS50222">
    <property type="entry name" value="EF_HAND_2"/>
    <property type="match status" value="2"/>
</dbReference>
<evidence type="ECO:0000259" key="2">
    <source>
        <dbReference type="PROSITE" id="PS50222"/>
    </source>
</evidence>
<comment type="caution">
    <text evidence="3">The sequence shown here is derived from an EMBL/GenBank/DDBJ whole genome shotgun (WGS) entry which is preliminary data.</text>
</comment>
<evidence type="ECO:0000313" key="4">
    <source>
        <dbReference type="Proteomes" id="UP001431209"/>
    </source>
</evidence>
<dbReference type="Proteomes" id="UP001431209">
    <property type="component" value="Unassembled WGS sequence"/>
</dbReference>
<name>A0AAW2Z436_9EUKA</name>
<dbReference type="Gene3D" id="1.10.238.10">
    <property type="entry name" value="EF-hand"/>
    <property type="match status" value="1"/>
</dbReference>
<dbReference type="InterPro" id="IPR018247">
    <property type="entry name" value="EF_Hand_1_Ca_BS"/>
</dbReference>
<accession>A0AAW2Z436</accession>
<gene>
    <name evidence="3" type="ORF">AKO1_004603</name>
</gene>
<evidence type="ECO:0000313" key="3">
    <source>
        <dbReference type="EMBL" id="KAL0484018.1"/>
    </source>
</evidence>
<feature type="domain" description="EF-hand" evidence="2">
    <location>
        <begin position="10"/>
        <end position="45"/>
    </location>
</feature>
<dbReference type="AlphaFoldDB" id="A0AAW2Z436"/>
<protein>
    <submittedName>
        <fullName evidence="3">Polcalcin</fullName>
    </submittedName>
</protein>
<keyword evidence="4" id="KW-1185">Reference proteome</keyword>
<dbReference type="InterPro" id="IPR011992">
    <property type="entry name" value="EF-hand-dom_pair"/>
</dbReference>
<dbReference type="SMART" id="SM00054">
    <property type="entry name" value="EFh"/>
    <property type="match status" value="2"/>
</dbReference>
<feature type="domain" description="EF-hand" evidence="2">
    <location>
        <begin position="46"/>
        <end position="81"/>
    </location>
</feature>
<reference evidence="3 4" key="1">
    <citation type="submission" date="2024-03" db="EMBL/GenBank/DDBJ databases">
        <title>The Acrasis kona genome and developmental transcriptomes reveal deep origins of eukaryotic multicellular pathways.</title>
        <authorList>
            <person name="Sheikh S."/>
            <person name="Fu C.-J."/>
            <person name="Brown M.W."/>
            <person name="Baldauf S.L."/>
        </authorList>
    </citation>
    <scope>NUCLEOTIDE SEQUENCE [LARGE SCALE GENOMIC DNA]</scope>
    <source>
        <strain evidence="3 4">ATCC MYA-3509</strain>
    </source>
</reference>
<dbReference type="EMBL" id="JAOPGA020001010">
    <property type="protein sequence ID" value="KAL0484018.1"/>
    <property type="molecule type" value="Genomic_DNA"/>
</dbReference>
<dbReference type="GO" id="GO:0005509">
    <property type="term" value="F:calcium ion binding"/>
    <property type="evidence" value="ECO:0007669"/>
    <property type="project" value="InterPro"/>
</dbReference>
<evidence type="ECO:0000256" key="1">
    <source>
        <dbReference type="ARBA" id="ARBA00022837"/>
    </source>
</evidence>
<dbReference type="InterPro" id="IPR002048">
    <property type="entry name" value="EF_hand_dom"/>
</dbReference>
<keyword evidence="1" id="KW-0106">Calcium</keyword>
<dbReference type="SUPFAM" id="SSF47473">
    <property type="entry name" value="EF-hand"/>
    <property type="match status" value="1"/>
</dbReference>